<evidence type="ECO:0000256" key="12">
    <source>
        <dbReference type="PIRSR" id="PIRSR004803-3"/>
    </source>
</evidence>
<dbReference type="InterPro" id="IPR036866">
    <property type="entry name" value="RibonucZ/Hydroxyglut_hydro"/>
</dbReference>
<dbReference type="Pfam" id="PF22505">
    <property type="entry name" value="RNase_J_b_CASP"/>
    <property type="match status" value="1"/>
</dbReference>
<dbReference type="InterPro" id="IPR011108">
    <property type="entry name" value="RMMBL"/>
</dbReference>
<keyword evidence="3 12" id="KW-0479">Metal-binding</keyword>
<keyword evidence="1 9" id="KW-0963">Cytoplasm</keyword>
<evidence type="ECO:0000256" key="3">
    <source>
        <dbReference type="ARBA" id="ARBA00022723"/>
    </source>
</evidence>
<proteinExistence type="inferred from homology"/>
<comment type="similarity">
    <text evidence="9">Belongs to the metallo-beta-lactamase superfamily. RNA-metabolizing metallo-beta-lactamase-like family. Bacterial RNase J subfamily.</text>
</comment>
<dbReference type="GO" id="GO:0005737">
    <property type="term" value="C:cytoplasm"/>
    <property type="evidence" value="ECO:0007669"/>
    <property type="project" value="UniProtKB-SubCell"/>
</dbReference>
<keyword evidence="7 9" id="KW-0269">Exonuclease</keyword>
<evidence type="ECO:0000256" key="6">
    <source>
        <dbReference type="ARBA" id="ARBA00022833"/>
    </source>
</evidence>
<dbReference type="AlphaFoldDB" id="A0A2M7W400"/>
<dbReference type="NCBIfam" id="TIGR00649">
    <property type="entry name" value="MG423"/>
    <property type="match status" value="1"/>
</dbReference>
<dbReference type="InterPro" id="IPR001279">
    <property type="entry name" value="Metallo-B-lactamas"/>
</dbReference>
<gene>
    <name evidence="9" type="primary">rnj</name>
    <name evidence="14" type="ORF">COX60_01970</name>
</gene>
<dbReference type="Proteomes" id="UP000230137">
    <property type="component" value="Unassembled WGS sequence"/>
</dbReference>
<keyword evidence="8 9" id="KW-0694">RNA-binding</keyword>
<feature type="binding site" evidence="12">
    <location>
        <position position="75"/>
    </location>
    <ligand>
        <name>Zn(2+)</name>
        <dbReference type="ChEBI" id="CHEBI:29105"/>
        <label>1</label>
        <note>catalytic</note>
    </ligand>
</feature>
<evidence type="ECO:0000256" key="1">
    <source>
        <dbReference type="ARBA" id="ARBA00022490"/>
    </source>
</evidence>
<protein>
    <recommendedName>
        <fullName evidence="9">Ribonuclease J</fullName>
        <shortName evidence="9">RNase J</shortName>
        <ecNumber evidence="9">3.1.-.-</ecNumber>
    </recommendedName>
</protein>
<comment type="cofactor">
    <cofactor evidence="12">
        <name>Zn(2+)</name>
        <dbReference type="ChEBI" id="CHEBI:29105"/>
    </cofactor>
    <text evidence="12">Binds 2 Zn(2+) ions per subunit. It is not clear if Zn(2+) or Mg(2+) is physiologically important.</text>
</comment>
<feature type="active site" description="Proton acceptor" evidence="10">
    <location>
        <position position="367"/>
    </location>
</feature>
<evidence type="ECO:0000256" key="8">
    <source>
        <dbReference type="ARBA" id="ARBA00022884"/>
    </source>
</evidence>
<comment type="subcellular location">
    <subcellularLocation>
        <location evidence="9">Cytoplasm</location>
    </subcellularLocation>
</comment>
<dbReference type="CDD" id="cd07714">
    <property type="entry name" value="RNaseJ_MBL-fold"/>
    <property type="match status" value="1"/>
</dbReference>
<evidence type="ECO:0000256" key="9">
    <source>
        <dbReference type="HAMAP-Rule" id="MF_01491"/>
    </source>
</evidence>
<evidence type="ECO:0000256" key="5">
    <source>
        <dbReference type="ARBA" id="ARBA00022801"/>
    </source>
</evidence>
<comment type="subunit">
    <text evidence="9">Homodimer, may be a subunit of the RNA degradosome.</text>
</comment>
<dbReference type="InterPro" id="IPR042173">
    <property type="entry name" value="RNase_J_2"/>
</dbReference>
<feature type="binding site" evidence="12">
    <location>
        <position position="48"/>
    </location>
    <ligand>
        <name>Ca(2+)</name>
        <dbReference type="ChEBI" id="CHEBI:29108"/>
    </ligand>
</feature>
<keyword evidence="9" id="KW-0698">rRNA processing</keyword>
<evidence type="ECO:0000256" key="4">
    <source>
        <dbReference type="ARBA" id="ARBA00022759"/>
    </source>
</evidence>
<dbReference type="PANTHER" id="PTHR43694">
    <property type="entry name" value="RIBONUCLEASE J"/>
    <property type="match status" value="1"/>
</dbReference>
<feature type="binding site" evidence="9 11">
    <location>
        <begin position="363"/>
        <end position="367"/>
    </location>
    <ligand>
        <name>substrate</name>
    </ligand>
</feature>
<feature type="binding site" evidence="12">
    <location>
        <position position="77"/>
    </location>
    <ligand>
        <name>Zn(2+)</name>
        <dbReference type="ChEBI" id="CHEBI:29105"/>
        <label>1</label>
        <note>catalytic</note>
    </ligand>
</feature>
<sequence>MPMRKSTLKIFALGGLGEYGKNITVYEQDGDILVVDQGLMFPDESMLGIDFVIPDTRYLEKNKDRIVGILLTHGHEDHIGAIPYLYPKLNRPMFGSQLTIGMVKIKLKEVGIDNPQASVIKAGDKIKLGCFDIEPIQVAHSIPDSFSFAIKSSEGVFIHTGDWKIDHTPISGQVTNIPRLAELGIEGVKMLIGDSTNAQRPGYTDSENLLSKSFDDIFFNSKGRIIVTSFASLINRIQQVINSATKHHRKVAIAGRSMVNNINMAMELGYLKVPDNTLIDIRSLNRYRDEEVVVMCTGSQGEEYSALVLMATGDHHQIRIKKGDTIIISASLIPGKEGSFYETIDNLIKQGAHVIYGKGVDIHVSGHAAQEELKMMLSLTKPEYFMPVHGMYRFLSAHAHLAENIGVDHDKIFVLENGKVVEFENGIGKLTNIRVQSGQVLIDGLGVGDVGKIVLRDRQAMAKDGIFVVILTIEKSSSQIVTSPDIISRGFIYMRDREDLVREARQHCRLLFKNHNQKYPMQWDMVKKMIREDLSQFLFEKTLRRPMVIPVIIEV</sequence>
<dbReference type="InterPro" id="IPR041636">
    <property type="entry name" value="RNase_J_C"/>
</dbReference>
<evidence type="ECO:0000256" key="7">
    <source>
        <dbReference type="ARBA" id="ARBA00022839"/>
    </source>
</evidence>
<dbReference type="Pfam" id="PF07521">
    <property type="entry name" value="RMMBL"/>
    <property type="match status" value="1"/>
</dbReference>
<dbReference type="Pfam" id="PF17770">
    <property type="entry name" value="RNase_J_C"/>
    <property type="match status" value="1"/>
</dbReference>
<dbReference type="GO" id="GO:0008270">
    <property type="term" value="F:zinc ion binding"/>
    <property type="evidence" value="ECO:0007669"/>
    <property type="project" value="InterPro"/>
</dbReference>
<dbReference type="GO" id="GO:0003723">
    <property type="term" value="F:RNA binding"/>
    <property type="evidence" value="ECO:0007669"/>
    <property type="project" value="UniProtKB-UniRule"/>
</dbReference>
<evidence type="ECO:0000313" key="15">
    <source>
        <dbReference type="Proteomes" id="UP000230137"/>
    </source>
</evidence>
<keyword evidence="12" id="KW-0106">Calcium</keyword>
<evidence type="ECO:0000256" key="2">
    <source>
        <dbReference type="ARBA" id="ARBA00022722"/>
    </source>
</evidence>
<dbReference type="Gene3D" id="3.60.15.10">
    <property type="entry name" value="Ribonuclease Z/Hydroxyacylglutathione hydrolase-like"/>
    <property type="match status" value="1"/>
</dbReference>
<keyword evidence="4 9" id="KW-0255">Endonuclease</keyword>
<dbReference type="GO" id="GO:0004534">
    <property type="term" value="F:5'-3' RNA exonuclease activity"/>
    <property type="evidence" value="ECO:0007669"/>
    <property type="project" value="UniProtKB-UniRule"/>
</dbReference>
<dbReference type="SUPFAM" id="SSF56281">
    <property type="entry name" value="Metallo-hydrolase/oxidoreductase"/>
    <property type="match status" value="1"/>
</dbReference>
<dbReference type="InterPro" id="IPR004613">
    <property type="entry name" value="RNase_J"/>
</dbReference>
<comment type="caution">
    <text evidence="14">The sequence shown here is derived from an EMBL/GenBank/DDBJ whole genome shotgun (WGS) entry which is preliminary data.</text>
</comment>
<evidence type="ECO:0000256" key="11">
    <source>
        <dbReference type="PIRSR" id="PIRSR004803-2"/>
    </source>
</evidence>
<dbReference type="PIRSF" id="PIRSF004803">
    <property type="entry name" value="RnjA"/>
    <property type="match status" value="1"/>
</dbReference>
<name>A0A2M7W400_9BACT</name>
<dbReference type="PANTHER" id="PTHR43694:SF1">
    <property type="entry name" value="RIBONUCLEASE J"/>
    <property type="match status" value="1"/>
</dbReference>
<reference evidence="15" key="1">
    <citation type="submission" date="2017-09" db="EMBL/GenBank/DDBJ databases">
        <title>Depth-based differentiation of microbial function through sediment-hosted aquifers and enrichment of novel symbionts in the deep terrestrial subsurface.</title>
        <authorList>
            <person name="Probst A.J."/>
            <person name="Ladd B."/>
            <person name="Jarett J.K."/>
            <person name="Geller-Mcgrath D.E."/>
            <person name="Sieber C.M.K."/>
            <person name="Emerson J.B."/>
            <person name="Anantharaman K."/>
            <person name="Thomas B.C."/>
            <person name="Malmstrom R."/>
            <person name="Stieglmeier M."/>
            <person name="Klingl A."/>
            <person name="Woyke T."/>
            <person name="Ryan C.M."/>
            <person name="Banfield J.F."/>
        </authorList>
    </citation>
    <scope>NUCLEOTIDE SEQUENCE [LARGE SCALE GENOMIC DNA]</scope>
</reference>
<dbReference type="InterPro" id="IPR030854">
    <property type="entry name" value="RNase_J_bac"/>
</dbReference>
<dbReference type="GO" id="GO:0006364">
    <property type="term" value="P:rRNA processing"/>
    <property type="evidence" value="ECO:0007669"/>
    <property type="project" value="UniProtKB-UniRule"/>
</dbReference>
<feature type="active site" description="Proton donor" evidence="10">
    <location>
        <position position="194"/>
    </location>
</feature>
<feature type="binding site" evidence="12">
    <location>
        <position position="78"/>
    </location>
    <ligand>
        <name>Zn(2+)</name>
        <dbReference type="ChEBI" id="CHEBI:29105"/>
        <label>2</label>
        <note>catalytic</note>
    </ligand>
</feature>
<dbReference type="Gene3D" id="3.40.50.10710">
    <property type="entry name" value="Metallo-hydrolase/oxidoreductase"/>
    <property type="match status" value="1"/>
</dbReference>
<evidence type="ECO:0000259" key="13">
    <source>
        <dbReference type="SMART" id="SM00849"/>
    </source>
</evidence>
<accession>A0A2M7W400</accession>
<dbReference type="Pfam" id="PF12706">
    <property type="entry name" value="Lactamase_B_2"/>
    <property type="match status" value="1"/>
</dbReference>
<organism evidence="14 15">
    <name type="scientific">Candidatus Berkelbacteria bacterium CG_4_10_14_0_2_um_filter_35_9_33_12</name>
    <dbReference type="NCBI Taxonomy" id="1974499"/>
    <lineage>
        <taxon>Bacteria</taxon>
        <taxon>Candidatus Berkelbacteria</taxon>
    </lineage>
</organism>
<feature type="binding site" evidence="12">
    <location>
        <position position="140"/>
    </location>
    <ligand>
        <name>Zn(2+)</name>
        <dbReference type="ChEBI" id="CHEBI:29105"/>
        <label>1</label>
        <note>catalytic</note>
    </ligand>
</feature>
<evidence type="ECO:0000256" key="10">
    <source>
        <dbReference type="PIRSR" id="PIRSR004803-1"/>
    </source>
</evidence>
<dbReference type="SMART" id="SM00849">
    <property type="entry name" value="Lactamase_B"/>
    <property type="match status" value="1"/>
</dbReference>
<keyword evidence="5 9" id="KW-0378">Hydrolase</keyword>
<keyword evidence="6 12" id="KW-0862">Zinc</keyword>
<dbReference type="InterPro" id="IPR055132">
    <property type="entry name" value="RNase_J_b_CASP"/>
</dbReference>
<evidence type="ECO:0000313" key="14">
    <source>
        <dbReference type="EMBL" id="PJA20353.1"/>
    </source>
</evidence>
<feature type="binding site" evidence="12">
    <location>
        <position position="162"/>
    </location>
    <ligand>
        <name>Zn(2+)</name>
        <dbReference type="ChEBI" id="CHEBI:29105"/>
        <label>1</label>
        <note>catalytic</note>
    </ligand>
</feature>
<dbReference type="HAMAP" id="MF_01491">
    <property type="entry name" value="RNase_J_bact"/>
    <property type="match status" value="1"/>
</dbReference>
<feature type="binding site" evidence="12">
    <location>
        <position position="50"/>
    </location>
    <ligand>
        <name>Ca(2+)</name>
        <dbReference type="ChEBI" id="CHEBI:29108"/>
    </ligand>
</feature>
<comment type="cofactor">
    <cofactor evidence="12">
        <name>Ca(2+)</name>
        <dbReference type="ChEBI" id="CHEBI:29108"/>
    </cofactor>
    <text evidence="12">Binds 1 Ca(2+) cation per subunit. Seen in 1 crystal structure, it is not clear if it is physiologically important.</text>
</comment>
<keyword evidence="2 9" id="KW-0540">Nuclease</keyword>
<dbReference type="EC" id="3.1.-.-" evidence="9"/>
<feature type="binding site" evidence="12">
    <location>
        <position position="443"/>
    </location>
    <ligand>
        <name>Ca(2+)</name>
        <dbReference type="ChEBI" id="CHEBI:29108"/>
    </ligand>
</feature>
<comment type="function">
    <text evidence="9">An RNase that has 5'-3' exonuclease and possibly endonuclease activity. Involved in maturation of rRNA and in some organisms also mRNA maturation and/or decay.</text>
</comment>
<dbReference type="EMBL" id="PFQF01000030">
    <property type="protein sequence ID" value="PJA20353.1"/>
    <property type="molecule type" value="Genomic_DNA"/>
</dbReference>
<dbReference type="Gene3D" id="3.10.20.580">
    <property type="match status" value="1"/>
</dbReference>
<feature type="binding site" evidence="12">
    <location>
        <position position="389"/>
    </location>
    <ligand>
        <name>Zn(2+)</name>
        <dbReference type="ChEBI" id="CHEBI:29105"/>
        <label>1</label>
        <note>catalytic</note>
    </ligand>
</feature>
<feature type="binding site" evidence="12">
    <location>
        <position position="73"/>
    </location>
    <ligand>
        <name>Zn(2+)</name>
        <dbReference type="ChEBI" id="CHEBI:29105"/>
        <label>1</label>
        <note>catalytic</note>
    </ligand>
</feature>
<dbReference type="GO" id="GO:0004521">
    <property type="term" value="F:RNA endonuclease activity"/>
    <property type="evidence" value="ECO:0007669"/>
    <property type="project" value="UniProtKB-UniRule"/>
</dbReference>
<feature type="domain" description="Metallo-beta-lactamase" evidence="13">
    <location>
        <begin position="20"/>
        <end position="214"/>
    </location>
</feature>